<protein>
    <submittedName>
        <fullName evidence="1">Uncharacterized protein</fullName>
    </submittedName>
</protein>
<sequence>MMEFTLGILRKFPCVSAVTMAKPRKSTSPVVQQIDAGADDARRANVIIGFAGGFRPVKPTCNMRTVAKRRCFCFAATAKRVGCFLRQRTPFFINIAIAFGDDDLFRKGNAAGNNVWTVFQNADTRFFFLHVCF</sequence>
<reference evidence="1" key="1">
    <citation type="submission" date="2019-08" db="EMBL/GenBank/DDBJ databases">
        <authorList>
            <person name="Kucharzyk K."/>
            <person name="Murdoch R.W."/>
            <person name="Higgins S."/>
            <person name="Loffler F."/>
        </authorList>
    </citation>
    <scope>NUCLEOTIDE SEQUENCE</scope>
</reference>
<dbReference type="EMBL" id="VSSQ01030599">
    <property type="protein sequence ID" value="MPM81179.1"/>
    <property type="molecule type" value="Genomic_DNA"/>
</dbReference>
<organism evidence="1">
    <name type="scientific">bioreactor metagenome</name>
    <dbReference type="NCBI Taxonomy" id="1076179"/>
    <lineage>
        <taxon>unclassified sequences</taxon>
        <taxon>metagenomes</taxon>
        <taxon>ecological metagenomes</taxon>
    </lineage>
</organism>
<accession>A0A645CW92</accession>
<proteinExistence type="predicted"/>
<comment type="caution">
    <text evidence="1">The sequence shown here is derived from an EMBL/GenBank/DDBJ whole genome shotgun (WGS) entry which is preliminary data.</text>
</comment>
<name>A0A645CW92_9ZZZZ</name>
<evidence type="ECO:0000313" key="1">
    <source>
        <dbReference type="EMBL" id="MPM81179.1"/>
    </source>
</evidence>
<dbReference type="AlphaFoldDB" id="A0A645CW92"/>
<gene>
    <name evidence="1" type="ORF">SDC9_128231</name>
</gene>